<evidence type="ECO:0000256" key="1">
    <source>
        <dbReference type="SAM" id="Phobius"/>
    </source>
</evidence>
<feature type="transmembrane region" description="Helical" evidence="1">
    <location>
        <begin position="170"/>
        <end position="195"/>
    </location>
</feature>
<keyword evidence="1" id="KW-0812">Transmembrane</keyword>
<feature type="transmembrane region" description="Helical" evidence="1">
    <location>
        <begin position="268"/>
        <end position="292"/>
    </location>
</feature>
<keyword evidence="1" id="KW-1133">Transmembrane helix</keyword>
<reference evidence="2 3" key="1">
    <citation type="journal article" date="2014" name="PLoS Genet.">
        <title>Phylogenetically driven sequencing of extremely halophilic archaea reveals strategies for static and dynamic osmo-response.</title>
        <authorList>
            <person name="Becker E.A."/>
            <person name="Seitzer P.M."/>
            <person name="Tritt A."/>
            <person name="Larsen D."/>
            <person name="Krusor M."/>
            <person name="Yao A.I."/>
            <person name="Wu D."/>
            <person name="Madern D."/>
            <person name="Eisen J.A."/>
            <person name="Darling A.E."/>
            <person name="Facciotti M.T."/>
        </authorList>
    </citation>
    <scope>NUCLEOTIDE SEQUENCE [LARGE SCALE GENOMIC DNA]</scope>
    <source>
        <strain evidence="2 3">DSM 8989</strain>
    </source>
</reference>
<name>M0MVP2_9EURY</name>
<evidence type="ECO:0000313" key="2">
    <source>
        <dbReference type="EMBL" id="EMA48869.1"/>
    </source>
</evidence>
<evidence type="ECO:0000313" key="3">
    <source>
        <dbReference type="Proteomes" id="UP000011625"/>
    </source>
</evidence>
<feature type="transmembrane region" description="Helical" evidence="1">
    <location>
        <begin position="215"/>
        <end position="233"/>
    </location>
</feature>
<evidence type="ECO:0008006" key="4">
    <source>
        <dbReference type="Google" id="ProtNLM"/>
    </source>
</evidence>
<comment type="caution">
    <text evidence="2">The sequence shown here is derived from an EMBL/GenBank/DDBJ whole genome shotgun (WGS) entry which is preliminary data.</text>
</comment>
<dbReference type="AlphaFoldDB" id="M0MVP2"/>
<keyword evidence="1" id="KW-0472">Membrane</keyword>
<dbReference type="PATRIC" id="fig|1227456.3.peg.3826"/>
<dbReference type="Proteomes" id="UP000011625">
    <property type="component" value="Unassembled WGS sequence"/>
</dbReference>
<dbReference type="OrthoDB" id="3266at2157"/>
<accession>M0MVP2</accession>
<dbReference type="EMBL" id="AOME01000082">
    <property type="protein sequence ID" value="EMA48869.1"/>
    <property type="molecule type" value="Genomic_DNA"/>
</dbReference>
<dbReference type="NCBIfam" id="TIGR00341">
    <property type="entry name" value="TIGR00341 family protein"/>
    <property type="match status" value="1"/>
</dbReference>
<dbReference type="PANTHER" id="PTHR20992">
    <property type="entry name" value="AT15442P-RELATED"/>
    <property type="match status" value="1"/>
</dbReference>
<feature type="transmembrane region" description="Helical" evidence="1">
    <location>
        <begin position="136"/>
        <end position="158"/>
    </location>
</feature>
<dbReference type="STRING" id="1227456.C450_18804"/>
<organism evidence="2 3">
    <name type="scientific">Halococcus salifodinae DSM 8989</name>
    <dbReference type="NCBI Taxonomy" id="1227456"/>
    <lineage>
        <taxon>Archaea</taxon>
        <taxon>Methanobacteriati</taxon>
        <taxon>Methanobacteriota</taxon>
        <taxon>Stenosarchaea group</taxon>
        <taxon>Halobacteria</taxon>
        <taxon>Halobacteriales</taxon>
        <taxon>Halococcaceae</taxon>
        <taxon>Halococcus</taxon>
    </lineage>
</organism>
<feature type="transmembrane region" description="Helical" evidence="1">
    <location>
        <begin position="240"/>
        <end position="262"/>
    </location>
</feature>
<dbReference type="RefSeq" id="WP_005046074.1">
    <property type="nucleotide sequence ID" value="NZ_AOME01000082.1"/>
</dbReference>
<protein>
    <recommendedName>
        <fullName evidence="4">TIGR00341 family protein</fullName>
    </recommendedName>
</protein>
<dbReference type="PANTHER" id="PTHR20992:SF9">
    <property type="entry name" value="AT15442P-RELATED"/>
    <property type="match status" value="1"/>
</dbReference>
<keyword evidence="3" id="KW-1185">Reference proteome</keyword>
<proteinExistence type="predicted"/>
<dbReference type="InterPro" id="IPR005240">
    <property type="entry name" value="DUF389"/>
</dbReference>
<dbReference type="Pfam" id="PF04087">
    <property type="entry name" value="DUF389"/>
    <property type="match status" value="1"/>
</dbReference>
<feature type="transmembrane region" description="Helical" evidence="1">
    <location>
        <begin position="317"/>
        <end position="336"/>
    </location>
</feature>
<gene>
    <name evidence="2" type="ORF">C450_18804</name>
</gene>
<feature type="transmembrane region" description="Helical" evidence="1">
    <location>
        <begin position="112"/>
        <end position="130"/>
    </location>
</feature>
<sequence>MRLVQVLVPKGTREAILGELDEEGVDYAVWEETGRGEFEAVVSFPIPRSGVEPVLDRLRAAGVEEDAYTIVQSTETVVSRRIGALRERYTDLRISRDELVARAADLAPETSTYAAFLVLSTVIAAMGLLLDSAATIIGAMVIAPLMGPAISASVGTVVDEPDLARRGIVLQVGGLVLAVACAAVLGTILKTTVLVPPGLDITEVPQIAERTHPNFLSLFLALGSGIAASISIIRGAGSALIGVAIAVALVPPAATAGLGIAWGVPLVFVTASTLVLVNLLAINLSALVMLWLSGYRPQRHSRVEGARSALLKRSARLIGALLVLSVVLGSVTFASFQVATFEQETNAELDAMFDGPEYEGTSLVETGVEYDGVDFVLGNPAEVRVVVGLDESDPPPNLASMIDTRLTRATNEPVSVQVVYTLSQQSE</sequence>